<proteinExistence type="inferred from homology"/>
<evidence type="ECO:0000313" key="3">
    <source>
        <dbReference type="Proteomes" id="UP000823046"/>
    </source>
</evidence>
<dbReference type="Proteomes" id="UP000823046">
    <property type="component" value="Unassembled WGS sequence"/>
</dbReference>
<evidence type="ECO:0000256" key="1">
    <source>
        <dbReference type="ARBA" id="ARBA00009797"/>
    </source>
</evidence>
<comment type="similarity">
    <text evidence="1">Belongs to the EXO5 family.</text>
</comment>
<dbReference type="PANTHER" id="PTHR14464:SF4">
    <property type="entry name" value="EXONUCLEASE V"/>
    <property type="match status" value="1"/>
</dbReference>
<dbReference type="Gene3D" id="3.90.320.10">
    <property type="match status" value="1"/>
</dbReference>
<keyword evidence="3" id="KW-1185">Reference proteome</keyword>
<sequence length="594" mass="68168">MQTYNPILKSLRKSTADSDCKSAEHKYGNSNVLPRVFDSHCTISSVSKRNQLEHTVLTQNKPIEIEEIANSQRECRISSQPYPYSTQTFPKRAIVLPSSQEMENSAQCDPYFKGWSDNQPSASPQSNVMDLNATPHLFEAKTPLQKYRTRNVVSVTSFSSQLWCEKQFELQLESGKKRETAAMKSGIERHACLELNDHPVIDVEVSTIEDYLGLRLYSSALLLKQLLEKGKCRELWVAGLYEGIAITGIIDEIRIRHVLQSETFIVLSDTKTRRKRSDPSIAQTRTSSLQLQLYYFIVEQLKNGAMDFSQLFDIYECDPELFFNVTELLPYRNLNEIVVFFNSIVMKLPPLWENMEIVYENEGVEFRRITVEYNKESLRYTLRSLLEWWFGHRAAQYVIEHENFKCKYCDFLEQCSGSPLSPATKKKILEERRKNELLEQFKEKANALSESGLQWDEICDIAALVNCKEIIRSRFSADSPSVLINNTLSSSQTISYKQYDQKFSQPEVIDVDALPDDQHFIPMTTQGEMQSSPHISTQNLAIIPQFHSSDIPEIERKNLCEVGNSRKHSTHGINVIIFPPQNCNLHLSLGSSLP</sequence>
<gene>
    <name evidence="2" type="ORF">IE077_002839</name>
</gene>
<protein>
    <recommendedName>
        <fullName evidence="4">Exonuclease V</fullName>
    </recommendedName>
</protein>
<organism evidence="2 3">
    <name type="scientific">Cardiosporidium cionae</name>
    <dbReference type="NCBI Taxonomy" id="476202"/>
    <lineage>
        <taxon>Eukaryota</taxon>
        <taxon>Sar</taxon>
        <taxon>Alveolata</taxon>
        <taxon>Apicomplexa</taxon>
        <taxon>Aconoidasida</taxon>
        <taxon>Nephromycida</taxon>
        <taxon>Cardiosporidium</taxon>
    </lineage>
</organism>
<comment type="caution">
    <text evidence="2">The sequence shown here is derived from an EMBL/GenBank/DDBJ whole genome shotgun (WGS) entry which is preliminary data.</text>
</comment>
<dbReference type="InterPro" id="IPR011604">
    <property type="entry name" value="PDDEXK-like_dom_sf"/>
</dbReference>
<evidence type="ECO:0000313" key="2">
    <source>
        <dbReference type="EMBL" id="KAF8820756.1"/>
    </source>
</evidence>
<name>A0ABQ7J9W1_9APIC</name>
<reference evidence="2 3" key="1">
    <citation type="journal article" date="2020" name="bioRxiv">
        <title>Metabolic contributions of an alphaproteobacterial endosymbiont in the apicomplexan Cardiosporidium cionae.</title>
        <authorList>
            <person name="Hunter E.S."/>
            <person name="Paight C.J."/>
            <person name="Lane C.E."/>
        </authorList>
    </citation>
    <scope>NUCLEOTIDE SEQUENCE [LARGE SCALE GENOMIC DNA]</scope>
    <source>
        <strain evidence="2">ESH_2018</strain>
    </source>
</reference>
<dbReference type="Pfam" id="PF09810">
    <property type="entry name" value="Exo5"/>
    <property type="match status" value="3"/>
</dbReference>
<evidence type="ECO:0008006" key="4">
    <source>
        <dbReference type="Google" id="ProtNLM"/>
    </source>
</evidence>
<accession>A0ABQ7J9W1</accession>
<dbReference type="PANTHER" id="PTHR14464">
    <property type="entry name" value="EXONUCLEASE V"/>
    <property type="match status" value="1"/>
</dbReference>
<dbReference type="InterPro" id="IPR019190">
    <property type="entry name" value="EXOV"/>
</dbReference>
<dbReference type="EMBL" id="JADAQX010000309">
    <property type="protein sequence ID" value="KAF8820756.1"/>
    <property type="molecule type" value="Genomic_DNA"/>
</dbReference>